<proteinExistence type="predicted"/>
<evidence type="ECO:0000313" key="3">
    <source>
        <dbReference type="EMBL" id="KAF9452126.1"/>
    </source>
</evidence>
<dbReference type="AlphaFoldDB" id="A0A9P5XLX3"/>
<dbReference type="InterPro" id="IPR024662">
    <property type="entry name" value="Trs65"/>
</dbReference>
<keyword evidence="4" id="KW-1185">Reference proteome</keyword>
<dbReference type="GO" id="GO:0006891">
    <property type="term" value="P:intra-Golgi vesicle-mediated transport"/>
    <property type="evidence" value="ECO:0007669"/>
    <property type="project" value="InterPro"/>
</dbReference>
<evidence type="ECO:0000313" key="4">
    <source>
        <dbReference type="Proteomes" id="UP000807342"/>
    </source>
</evidence>
<feature type="domain" description="Trafficking protein particle complex II-specific subunit 65 IgD3" evidence="2">
    <location>
        <begin position="808"/>
        <end position="857"/>
    </location>
</feature>
<dbReference type="Pfam" id="PF12735">
    <property type="entry name" value="IgD3_Trs65"/>
    <property type="match status" value="1"/>
</dbReference>
<dbReference type="Proteomes" id="UP000807342">
    <property type="component" value="Unassembled WGS sequence"/>
</dbReference>
<accession>A0A9P5XLX3</accession>
<dbReference type="GO" id="GO:1990071">
    <property type="term" value="C:TRAPPII protein complex"/>
    <property type="evidence" value="ECO:0007669"/>
    <property type="project" value="InterPro"/>
</dbReference>
<protein>
    <recommendedName>
        <fullName evidence="2">Trafficking protein particle complex II-specific subunit 65 IgD3 domain-containing protein</fullName>
    </recommendedName>
</protein>
<feature type="compositionally biased region" description="Pro residues" evidence="1">
    <location>
        <begin position="524"/>
        <end position="537"/>
    </location>
</feature>
<comment type="caution">
    <text evidence="3">The sequence shown here is derived from an EMBL/GenBank/DDBJ whole genome shotgun (WGS) entry which is preliminary data.</text>
</comment>
<name>A0A9P5XLX3_9AGAR</name>
<reference evidence="3" key="1">
    <citation type="submission" date="2020-11" db="EMBL/GenBank/DDBJ databases">
        <authorList>
            <consortium name="DOE Joint Genome Institute"/>
            <person name="Ahrendt S."/>
            <person name="Riley R."/>
            <person name="Andreopoulos W."/>
            <person name="Labutti K."/>
            <person name="Pangilinan J."/>
            <person name="Ruiz-Duenas F.J."/>
            <person name="Barrasa J.M."/>
            <person name="Sanchez-Garcia M."/>
            <person name="Camarero S."/>
            <person name="Miyauchi S."/>
            <person name="Serrano A."/>
            <person name="Linde D."/>
            <person name="Babiker R."/>
            <person name="Drula E."/>
            <person name="Ayuso-Fernandez I."/>
            <person name="Pacheco R."/>
            <person name="Padilla G."/>
            <person name="Ferreira P."/>
            <person name="Barriuso J."/>
            <person name="Kellner H."/>
            <person name="Castanera R."/>
            <person name="Alfaro M."/>
            <person name="Ramirez L."/>
            <person name="Pisabarro A.G."/>
            <person name="Kuo A."/>
            <person name="Tritt A."/>
            <person name="Lipzen A."/>
            <person name="He G."/>
            <person name="Yan M."/>
            <person name="Ng V."/>
            <person name="Cullen D."/>
            <person name="Martin F."/>
            <person name="Rosso M.-N."/>
            <person name="Henrissat B."/>
            <person name="Hibbett D."/>
            <person name="Martinez A.T."/>
            <person name="Grigoriev I.V."/>
        </authorList>
    </citation>
    <scope>NUCLEOTIDE SEQUENCE</scope>
    <source>
        <strain evidence="3">MF-IS2</strain>
    </source>
</reference>
<dbReference type="PANTHER" id="PTHR28159">
    <property type="entry name" value="TRAFFICKING PROTEIN PARTICLE COMPLEX II-SPECIFIC SUBUNIT 65"/>
    <property type="match status" value="1"/>
</dbReference>
<feature type="region of interest" description="Disordered" evidence="1">
    <location>
        <begin position="514"/>
        <end position="537"/>
    </location>
</feature>
<dbReference type="GO" id="GO:0005802">
    <property type="term" value="C:trans-Golgi network"/>
    <property type="evidence" value="ECO:0007669"/>
    <property type="project" value="TreeGrafter"/>
</dbReference>
<dbReference type="OrthoDB" id="24630at2759"/>
<organism evidence="3 4">
    <name type="scientific">Macrolepiota fuliginosa MF-IS2</name>
    <dbReference type="NCBI Taxonomy" id="1400762"/>
    <lineage>
        <taxon>Eukaryota</taxon>
        <taxon>Fungi</taxon>
        <taxon>Dikarya</taxon>
        <taxon>Basidiomycota</taxon>
        <taxon>Agaricomycotina</taxon>
        <taxon>Agaricomycetes</taxon>
        <taxon>Agaricomycetidae</taxon>
        <taxon>Agaricales</taxon>
        <taxon>Agaricineae</taxon>
        <taxon>Agaricaceae</taxon>
        <taxon>Macrolepiota</taxon>
    </lineage>
</organism>
<dbReference type="InterPro" id="IPR055420">
    <property type="entry name" value="IgD3_Trs65"/>
</dbReference>
<sequence>MSLEHLFSTSILSLSVPNTSVEFPPSEPCDEWLQTLDSNAQERGQAFFDEQLQSLLTLRVEHPTEEPADPSKPPAALISFLAHVQVSLEASYISSVPASAEIPQTSRLSAPPRTASLGLKLSARIGPHHPSILPPNTPNPTPATADHDRKYVAAQGTPLFNSIWGQGSSDSQEDFALIWSEQENLWVAIYRLAVTVSYLRLNFADPLLCLTVSATLREKPVTTSSTQHPFIRFLKSYDGIVIPESPTITEKGQTQQQDDTLEGFEEVNLLEGLLAGPTFSKIGPSEINLPSTRLGIVSRQKMFALPPINLPTPTTPSPSPMTATRGKVHPTLRKSYRKTLQTVSGFRVRMRTVFVPSVVLNASQEEHDKMTSGNEERTVVLCVEIENSGESDHGVGFEVEKVDVAISGDEAKATLITWGAEGFATGEAVFPLKLAQWAQYNLLYAVTFLRSPQELDAFSFARSSGNHAHSDLQRAVTINIFGKPYVKAQGSTVYPTQTFSSKWNCVLDLASRQTHNLDSNDPSSPHPNVLPEPPSPFPVFSLQTSKPSPTHGSAVDSAKTRLMAGRIIKTSSPRFSSIPMSANTARFSTPQLGGPGQFMRSPTTYGAPPPPPDHDRSYPGPLTAATIPPAFDSPMTPAYPAFPSKSAIPPTPMFQAPVISQSSAGIIGPSLEARRNRGSLMEPPTAVPYHQDGGTFANEQQKIHTRMYGTPENNDAVVVSVGLSSVIQGGGISSKVPKEEALELGPGKIFPLDSFTLDIFVFNKSDRTRRFEVSCLERRRRRRGGEENGVTDVNTGAGRKMGYPGIMPMEGRVRIGPLLPSACQSVRMEFLAVSPGVHSIEALTLMDIESGYSINLRYAHLRLLLTSFVSRSLLTFDD</sequence>
<evidence type="ECO:0000259" key="2">
    <source>
        <dbReference type="Pfam" id="PF12735"/>
    </source>
</evidence>
<evidence type="ECO:0000256" key="1">
    <source>
        <dbReference type="SAM" id="MobiDB-lite"/>
    </source>
</evidence>
<feature type="compositionally biased region" description="Polar residues" evidence="1">
    <location>
        <begin position="514"/>
        <end position="523"/>
    </location>
</feature>
<dbReference type="EMBL" id="MU151075">
    <property type="protein sequence ID" value="KAF9452126.1"/>
    <property type="molecule type" value="Genomic_DNA"/>
</dbReference>
<dbReference type="PANTHER" id="PTHR28159:SF1">
    <property type="entry name" value="TRAFFICKING PROTEIN PARTICLE COMPLEX II-SPECIFIC SUBUNIT 65"/>
    <property type="match status" value="1"/>
</dbReference>
<gene>
    <name evidence="3" type="ORF">P691DRAFT_722685</name>
</gene>